<gene>
    <name evidence="1" type="ORF">OG327_18370</name>
</gene>
<reference evidence="1" key="1">
    <citation type="submission" date="2022-10" db="EMBL/GenBank/DDBJ databases">
        <title>The complete genomes of actinobacterial strains from the NBC collection.</title>
        <authorList>
            <person name="Joergensen T.S."/>
            <person name="Alvarez Arevalo M."/>
            <person name="Sterndorff E.B."/>
            <person name="Faurdal D."/>
            <person name="Vuksanovic O."/>
            <person name="Mourched A.-S."/>
            <person name="Charusanti P."/>
            <person name="Shaw S."/>
            <person name="Blin K."/>
            <person name="Weber T."/>
        </authorList>
    </citation>
    <scope>NUCLEOTIDE SEQUENCE</scope>
    <source>
        <strain evidence="1">NBC_00049</strain>
    </source>
</reference>
<evidence type="ECO:0000313" key="1">
    <source>
        <dbReference type="EMBL" id="WTU75122.1"/>
    </source>
</evidence>
<name>A0AAU2JUH8_9ACTN</name>
<protein>
    <submittedName>
        <fullName evidence="1">Uncharacterized protein</fullName>
    </submittedName>
</protein>
<dbReference type="AlphaFoldDB" id="A0AAU2JUH8"/>
<accession>A0AAU2JUH8</accession>
<sequence>MSTYRSRLIDRPTAEQLLAGAGAGVVPGHDALVALLAAVTAPGTGRELSGEEAAVVAFRAARLATAR</sequence>
<organism evidence="1">
    <name type="scientific">Streptomyces sp. NBC_00049</name>
    <dbReference type="NCBI Taxonomy" id="2903617"/>
    <lineage>
        <taxon>Bacteria</taxon>
        <taxon>Bacillati</taxon>
        <taxon>Actinomycetota</taxon>
        <taxon>Actinomycetes</taxon>
        <taxon>Kitasatosporales</taxon>
        <taxon>Streptomycetaceae</taxon>
        <taxon>Streptomyces</taxon>
    </lineage>
</organism>
<dbReference type="EMBL" id="CP108264">
    <property type="protein sequence ID" value="WTU75122.1"/>
    <property type="molecule type" value="Genomic_DNA"/>
</dbReference>
<proteinExistence type="predicted"/>